<evidence type="ECO:0000313" key="3">
    <source>
        <dbReference type="WBParaSite" id="nRc.2.0.1.t41300-RA"/>
    </source>
</evidence>
<keyword evidence="2" id="KW-1185">Reference proteome</keyword>
<feature type="region of interest" description="Disordered" evidence="1">
    <location>
        <begin position="1"/>
        <end position="33"/>
    </location>
</feature>
<name>A0A915KT53_ROMCU</name>
<evidence type="ECO:0000313" key="2">
    <source>
        <dbReference type="Proteomes" id="UP000887565"/>
    </source>
</evidence>
<dbReference type="AlphaFoldDB" id="A0A915KT53"/>
<sequence length="66" mass="7438">MNLSELATVSSKVSSESLGSMAEEPMSKRPKVNPLEENIASIERDKLALEEAKLNLERKKIRIRKI</sequence>
<protein>
    <submittedName>
        <fullName evidence="3">Uncharacterized protein</fullName>
    </submittedName>
</protein>
<proteinExistence type="predicted"/>
<reference evidence="3" key="1">
    <citation type="submission" date="2022-11" db="UniProtKB">
        <authorList>
            <consortium name="WormBaseParasite"/>
        </authorList>
    </citation>
    <scope>IDENTIFICATION</scope>
</reference>
<organism evidence="2 3">
    <name type="scientific">Romanomermis culicivorax</name>
    <name type="common">Nematode worm</name>
    <dbReference type="NCBI Taxonomy" id="13658"/>
    <lineage>
        <taxon>Eukaryota</taxon>
        <taxon>Metazoa</taxon>
        <taxon>Ecdysozoa</taxon>
        <taxon>Nematoda</taxon>
        <taxon>Enoplea</taxon>
        <taxon>Dorylaimia</taxon>
        <taxon>Mermithida</taxon>
        <taxon>Mermithoidea</taxon>
        <taxon>Mermithidae</taxon>
        <taxon>Romanomermis</taxon>
    </lineage>
</organism>
<feature type="compositionally biased region" description="Low complexity" evidence="1">
    <location>
        <begin position="10"/>
        <end position="20"/>
    </location>
</feature>
<accession>A0A915KT53</accession>
<evidence type="ECO:0000256" key="1">
    <source>
        <dbReference type="SAM" id="MobiDB-lite"/>
    </source>
</evidence>
<dbReference type="Proteomes" id="UP000887565">
    <property type="component" value="Unplaced"/>
</dbReference>
<dbReference type="WBParaSite" id="nRc.2.0.1.t41300-RA">
    <property type="protein sequence ID" value="nRc.2.0.1.t41300-RA"/>
    <property type="gene ID" value="nRc.2.0.1.g41300"/>
</dbReference>